<keyword evidence="5" id="KW-1185">Reference proteome</keyword>
<proteinExistence type="predicted"/>
<dbReference type="GO" id="GO:0016301">
    <property type="term" value="F:kinase activity"/>
    <property type="evidence" value="ECO:0007669"/>
    <property type="project" value="InterPro"/>
</dbReference>
<protein>
    <recommendedName>
        <fullName evidence="3">Zeta toxin domain-containing protein</fullName>
    </recommendedName>
</protein>
<dbReference type="InterPro" id="IPR010488">
    <property type="entry name" value="Zeta_toxin_domain"/>
</dbReference>
<keyword evidence="2" id="KW-0067">ATP-binding</keyword>
<dbReference type="Gene3D" id="3.40.50.300">
    <property type="entry name" value="P-loop containing nucleotide triphosphate hydrolases"/>
    <property type="match status" value="1"/>
</dbReference>
<keyword evidence="1" id="KW-0547">Nucleotide-binding</keyword>
<reference evidence="4" key="1">
    <citation type="submission" date="2023-06" db="EMBL/GenBank/DDBJ databases">
        <title>Conoideocrella luteorostrata (Hypocreales: Clavicipitaceae), a potential biocontrol fungus for elongate hemlock scale in United States Christmas tree production areas.</title>
        <authorList>
            <person name="Barrett H."/>
            <person name="Lovett B."/>
            <person name="Macias A.M."/>
            <person name="Stajich J.E."/>
            <person name="Kasson M.T."/>
        </authorList>
    </citation>
    <scope>NUCLEOTIDE SEQUENCE</scope>
    <source>
        <strain evidence="4">ARSEF 14590</strain>
    </source>
</reference>
<gene>
    <name evidence="4" type="ORF">QQS21_003623</name>
</gene>
<dbReference type="InterPro" id="IPR027417">
    <property type="entry name" value="P-loop_NTPase"/>
</dbReference>
<evidence type="ECO:0000259" key="3">
    <source>
        <dbReference type="Pfam" id="PF06414"/>
    </source>
</evidence>
<dbReference type="Proteomes" id="UP001251528">
    <property type="component" value="Unassembled WGS sequence"/>
</dbReference>
<evidence type="ECO:0000256" key="1">
    <source>
        <dbReference type="ARBA" id="ARBA00022741"/>
    </source>
</evidence>
<dbReference type="SUPFAM" id="SSF52540">
    <property type="entry name" value="P-loop containing nucleoside triphosphate hydrolases"/>
    <property type="match status" value="1"/>
</dbReference>
<dbReference type="AlphaFoldDB" id="A0AAJ0CX52"/>
<comment type="caution">
    <text evidence="4">The sequence shown here is derived from an EMBL/GenBank/DDBJ whole genome shotgun (WGS) entry which is preliminary data.</text>
</comment>
<dbReference type="Pfam" id="PF06414">
    <property type="entry name" value="Zeta_toxin"/>
    <property type="match status" value="1"/>
</dbReference>
<name>A0AAJ0CX52_9HYPO</name>
<dbReference type="EMBL" id="JASWJB010000048">
    <property type="protein sequence ID" value="KAK2605997.1"/>
    <property type="molecule type" value="Genomic_DNA"/>
</dbReference>
<evidence type="ECO:0000256" key="2">
    <source>
        <dbReference type="ARBA" id="ARBA00022840"/>
    </source>
</evidence>
<dbReference type="GO" id="GO:0005524">
    <property type="term" value="F:ATP binding"/>
    <property type="evidence" value="ECO:0007669"/>
    <property type="project" value="UniProtKB-KW"/>
</dbReference>
<accession>A0AAJ0CX52</accession>
<organism evidence="4 5">
    <name type="scientific">Conoideocrella luteorostrata</name>
    <dbReference type="NCBI Taxonomy" id="1105319"/>
    <lineage>
        <taxon>Eukaryota</taxon>
        <taxon>Fungi</taxon>
        <taxon>Dikarya</taxon>
        <taxon>Ascomycota</taxon>
        <taxon>Pezizomycotina</taxon>
        <taxon>Sordariomycetes</taxon>
        <taxon>Hypocreomycetidae</taxon>
        <taxon>Hypocreales</taxon>
        <taxon>Clavicipitaceae</taxon>
        <taxon>Conoideocrella</taxon>
    </lineage>
</organism>
<evidence type="ECO:0000313" key="5">
    <source>
        <dbReference type="Proteomes" id="UP001251528"/>
    </source>
</evidence>
<sequence>MPPPPDLSSYRLSPEDSQQIFTAEILPAEFHNLPPQHVSSTASASPPLAILAVGQTGAGKTRLSPAILSAFHLVRDGASSPGPAHLIADTYKTYHPEYTRLMLSTPQLASPATGPDARKWLAMASREVTRRKLDVLLESACRHPDDFVDLVRIFSGAGYRVEVVLLAVPAALSRLGILVRYYERLPEGQSRNLPVRLTPGKVHDDSYAGLLDAARFLDESGLADQVLVVRRGNQVALGVVKQQDGKMAGGSGSIADALERERERLLTKEEMKTALDDIQKLGMHEDAREQVGVVRAMLQPLISGDDKSEQRGWPELRPLTFGKVGEESGGTYNVLRLGQL</sequence>
<feature type="domain" description="Zeta toxin" evidence="3">
    <location>
        <begin position="43"/>
        <end position="236"/>
    </location>
</feature>
<evidence type="ECO:0000313" key="4">
    <source>
        <dbReference type="EMBL" id="KAK2605997.1"/>
    </source>
</evidence>